<dbReference type="CDD" id="cd00082">
    <property type="entry name" value="HisKA"/>
    <property type="match status" value="1"/>
</dbReference>
<dbReference type="Pfam" id="PF00072">
    <property type="entry name" value="Response_reg"/>
    <property type="match status" value="1"/>
</dbReference>
<dbReference type="SUPFAM" id="SSF55785">
    <property type="entry name" value="PYP-like sensor domain (PAS domain)"/>
    <property type="match status" value="1"/>
</dbReference>
<proteinExistence type="predicted"/>
<dbReference type="EMBL" id="PISP01000001">
    <property type="protein sequence ID" value="PKD44711.1"/>
    <property type="molecule type" value="Genomic_DNA"/>
</dbReference>
<evidence type="ECO:0000256" key="6">
    <source>
        <dbReference type="SAM" id="Phobius"/>
    </source>
</evidence>
<keyword evidence="3 5" id="KW-0597">Phosphoprotein</keyword>
<evidence type="ECO:0000256" key="5">
    <source>
        <dbReference type="PROSITE-ProRule" id="PRU00169"/>
    </source>
</evidence>
<dbReference type="AlphaFoldDB" id="A0A2N0VKM9"/>
<dbReference type="InterPro" id="IPR035965">
    <property type="entry name" value="PAS-like_dom_sf"/>
</dbReference>
<dbReference type="SMART" id="SM00448">
    <property type="entry name" value="REC"/>
    <property type="match status" value="1"/>
</dbReference>
<feature type="modified residue" description="4-aspartylphosphate" evidence="5">
    <location>
        <position position="293"/>
    </location>
</feature>
<dbReference type="Gene3D" id="3.30.450.20">
    <property type="entry name" value="PAS domain"/>
    <property type="match status" value="1"/>
</dbReference>
<evidence type="ECO:0000259" key="7">
    <source>
        <dbReference type="PROSITE" id="PS50110"/>
    </source>
</evidence>
<evidence type="ECO:0000313" key="9">
    <source>
        <dbReference type="Proteomes" id="UP000233398"/>
    </source>
</evidence>
<feature type="transmembrane region" description="Helical" evidence="6">
    <location>
        <begin position="16"/>
        <end position="42"/>
    </location>
</feature>
<evidence type="ECO:0000256" key="1">
    <source>
        <dbReference type="ARBA" id="ARBA00000085"/>
    </source>
</evidence>
<dbReference type="GO" id="GO:0000155">
    <property type="term" value="F:phosphorelay sensor kinase activity"/>
    <property type="evidence" value="ECO:0007669"/>
    <property type="project" value="InterPro"/>
</dbReference>
<keyword evidence="9" id="KW-1185">Reference proteome</keyword>
<keyword evidence="6" id="KW-0812">Transmembrane</keyword>
<dbReference type="CDD" id="cd17546">
    <property type="entry name" value="REC_hyHK_CKI1_RcsC-like"/>
    <property type="match status" value="1"/>
</dbReference>
<evidence type="ECO:0000256" key="2">
    <source>
        <dbReference type="ARBA" id="ARBA00012438"/>
    </source>
</evidence>
<dbReference type="InterPro" id="IPR001789">
    <property type="entry name" value="Sig_transdc_resp-reg_receiver"/>
</dbReference>
<dbReference type="PROSITE" id="PS50110">
    <property type="entry name" value="RESPONSE_REGULATORY"/>
    <property type="match status" value="1"/>
</dbReference>
<keyword evidence="4" id="KW-0902">Two-component regulatory system</keyword>
<comment type="caution">
    <text evidence="8">The sequence shown here is derived from an EMBL/GenBank/DDBJ whole genome shotgun (WGS) entry which is preliminary data.</text>
</comment>
<dbReference type="InterPro" id="IPR003661">
    <property type="entry name" value="HisK_dim/P_dom"/>
</dbReference>
<dbReference type="SUPFAM" id="SSF52172">
    <property type="entry name" value="CheY-like"/>
    <property type="match status" value="1"/>
</dbReference>
<keyword evidence="6" id="KW-0472">Membrane</keyword>
<evidence type="ECO:0000256" key="4">
    <source>
        <dbReference type="ARBA" id="ARBA00023012"/>
    </source>
</evidence>
<dbReference type="InterPro" id="IPR011006">
    <property type="entry name" value="CheY-like_superfamily"/>
</dbReference>
<evidence type="ECO:0000313" key="8">
    <source>
        <dbReference type="EMBL" id="PKD44711.1"/>
    </source>
</evidence>
<accession>A0A2N0VKM9</accession>
<gene>
    <name evidence="8" type="ORF">CWD77_04405</name>
</gene>
<protein>
    <recommendedName>
        <fullName evidence="2">histidine kinase</fullName>
        <ecNumber evidence="2">2.7.13.3</ecNumber>
    </recommendedName>
</protein>
<evidence type="ECO:0000256" key="3">
    <source>
        <dbReference type="ARBA" id="ARBA00022553"/>
    </source>
</evidence>
<dbReference type="Proteomes" id="UP000233398">
    <property type="component" value="Unassembled WGS sequence"/>
</dbReference>
<comment type="catalytic activity">
    <reaction evidence="1">
        <text>ATP + protein L-histidine = ADP + protein N-phospho-L-histidine.</text>
        <dbReference type="EC" id="2.7.13.3"/>
    </reaction>
</comment>
<feature type="domain" description="Response regulatory" evidence="7">
    <location>
        <begin position="244"/>
        <end position="361"/>
    </location>
</feature>
<reference evidence="8 9" key="1">
    <citation type="submission" date="2017-11" db="EMBL/GenBank/DDBJ databases">
        <title>Rhodohalobacter 15182 sp. nov., isolated from a salt lake.</title>
        <authorList>
            <person name="Han S."/>
        </authorList>
    </citation>
    <scope>NUCLEOTIDE SEQUENCE [LARGE SCALE GENOMIC DNA]</scope>
    <source>
        <strain evidence="8 9">15182</strain>
    </source>
</reference>
<dbReference type="Pfam" id="PF00512">
    <property type="entry name" value="HisKA"/>
    <property type="match status" value="1"/>
</dbReference>
<sequence>MTTYIETYNLFFLNEIWLYSLTNQIYLITLLMVFSLVAYLFIKNRKTEAFTLTTSEQYHFLQAVTKYSDTADFIIDREHVLKFANEHFLELFNLNDESIDNKNVSEIKLPKKLKAFIQSQTKSDGNKTVQLTINNHKFSCRKAPVTTHDGQFLGSLIKISDHVLTGKGKSEAGKWLHEINTPLNAIVGYSEILKKQDGLTDELKSYLETINMQSFMLKSKIEHLLSDQDSNNVVSSENHAEIKDILIVDDVPINRTVLKIMLKRMGYNVKEAVNGKEAIDFFEKEPVDLILMDISMPVMNGLEAAKHIRKQGYTLHDLPIIAVTASSFYNNRETLQSKGFNALLKKPFKETDLTDILKTVNTHLN</sequence>
<dbReference type="Gene3D" id="3.40.50.2300">
    <property type="match status" value="1"/>
</dbReference>
<dbReference type="Gene3D" id="1.10.287.130">
    <property type="match status" value="1"/>
</dbReference>
<dbReference type="SUPFAM" id="SSF47384">
    <property type="entry name" value="Homodimeric domain of signal transducing histidine kinase"/>
    <property type="match status" value="1"/>
</dbReference>
<name>A0A2N0VKM9_9BACT</name>
<dbReference type="OrthoDB" id="9796457at2"/>
<dbReference type="PANTHER" id="PTHR45339">
    <property type="entry name" value="HYBRID SIGNAL TRANSDUCTION HISTIDINE KINASE J"/>
    <property type="match status" value="1"/>
</dbReference>
<dbReference type="EC" id="2.7.13.3" evidence="2"/>
<dbReference type="PANTHER" id="PTHR45339:SF1">
    <property type="entry name" value="HYBRID SIGNAL TRANSDUCTION HISTIDINE KINASE J"/>
    <property type="match status" value="1"/>
</dbReference>
<dbReference type="InterPro" id="IPR036097">
    <property type="entry name" value="HisK_dim/P_sf"/>
</dbReference>
<keyword evidence="6" id="KW-1133">Transmembrane helix</keyword>
<organism evidence="8 9">
    <name type="scientific">Rhodohalobacter barkolensis</name>
    <dbReference type="NCBI Taxonomy" id="2053187"/>
    <lineage>
        <taxon>Bacteria</taxon>
        <taxon>Pseudomonadati</taxon>
        <taxon>Balneolota</taxon>
        <taxon>Balneolia</taxon>
        <taxon>Balneolales</taxon>
        <taxon>Balneolaceae</taxon>
        <taxon>Rhodohalobacter</taxon>
    </lineage>
</organism>